<proteinExistence type="predicted"/>
<gene>
    <name evidence="3" type="ORF">NI17_016025</name>
</gene>
<dbReference type="RefSeq" id="WP_068688344.1">
    <property type="nucleotide sequence ID" value="NZ_CP063196.1"/>
</dbReference>
<keyword evidence="2" id="KW-0812">Transmembrane</keyword>
<keyword evidence="2" id="KW-0472">Membrane</keyword>
<protein>
    <submittedName>
        <fullName evidence="3">Uncharacterized protein</fullName>
    </submittedName>
</protein>
<feature type="compositionally biased region" description="Low complexity" evidence="1">
    <location>
        <begin position="1"/>
        <end position="12"/>
    </location>
</feature>
<feature type="transmembrane region" description="Helical" evidence="2">
    <location>
        <begin position="21"/>
        <end position="43"/>
    </location>
</feature>
<dbReference type="OrthoDB" id="3253635at2"/>
<organism evidence="3 4">
    <name type="scientific">Thermobifida halotolerans</name>
    <dbReference type="NCBI Taxonomy" id="483545"/>
    <lineage>
        <taxon>Bacteria</taxon>
        <taxon>Bacillati</taxon>
        <taxon>Actinomycetota</taxon>
        <taxon>Actinomycetes</taxon>
        <taxon>Streptosporangiales</taxon>
        <taxon>Nocardiopsidaceae</taxon>
        <taxon>Thermobifida</taxon>
    </lineage>
</organism>
<dbReference type="AlphaFoldDB" id="A0A399G427"/>
<evidence type="ECO:0000256" key="2">
    <source>
        <dbReference type="SAM" id="Phobius"/>
    </source>
</evidence>
<evidence type="ECO:0000256" key="1">
    <source>
        <dbReference type="SAM" id="MobiDB-lite"/>
    </source>
</evidence>
<keyword evidence="2" id="KW-1133">Transmembrane helix</keyword>
<sequence>MSVSRTRPRSPSVHPPPERRSASSTVWALARINLGLGYLWTFLDLTFGLGWHAPADRAWLTGNSPIRWSLANLDGPLADLAHPLAGHPVLDLSLMVVLFLLAAAFTLGVALRTAAVGNAVVLGLSALVRLPDSATLLVNTHLMLILLGFGLAVSNAGELWGAGRAWRQSPLVRRLPWLR</sequence>
<evidence type="ECO:0000313" key="3">
    <source>
        <dbReference type="EMBL" id="UOE18331.1"/>
    </source>
</evidence>
<dbReference type="Proteomes" id="UP000265719">
    <property type="component" value="Chromosome"/>
</dbReference>
<name>A0A399G427_9ACTN</name>
<keyword evidence="4" id="KW-1185">Reference proteome</keyword>
<feature type="region of interest" description="Disordered" evidence="1">
    <location>
        <begin position="1"/>
        <end position="20"/>
    </location>
</feature>
<reference evidence="3" key="1">
    <citation type="submission" date="2020-10" db="EMBL/GenBank/DDBJ databases">
        <title>De novo genome project of the cellulose decomposer Thermobifida halotolerans type strain.</title>
        <authorList>
            <person name="Nagy I."/>
            <person name="Horvath B."/>
            <person name="Kukolya J."/>
            <person name="Nagy I."/>
            <person name="Orsini M."/>
        </authorList>
    </citation>
    <scope>NUCLEOTIDE SEQUENCE</scope>
    <source>
        <strain evidence="3">DSM 44931</strain>
    </source>
</reference>
<dbReference type="KEGG" id="thao:NI17_016025"/>
<evidence type="ECO:0000313" key="4">
    <source>
        <dbReference type="Proteomes" id="UP000265719"/>
    </source>
</evidence>
<dbReference type="EMBL" id="CP063196">
    <property type="protein sequence ID" value="UOE18331.1"/>
    <property type="molecule type" value="Genomic_DNA"/>
</dbReference>
<accession>A0A399G427</accession>
<feature type="transmembrane region" description="Helical" evidence="2">
    <location>
        <begin position="92"/>
        <end position="124"/>
    </location>
</feature>